<comment type="function">
    <text evidence="4">May play the central regulatory role in sporulation. It may be an element of the effector pathway responsible for the activation of sporulation genes in response to nutritional stress. Spo0A may act in concert with spo0H (a sigma factor) to control the expression of some genes that are critical to the sporulation process.</text>
</comment>
<dbReference type="InterPro" id="IPR008248">
    <property type="entry name" value="CheB-like"/>
</dbReference>
<sequence length="336" mass="36724">MLKVLICDDSAFMRKIFSDTIEKDAELKVAATAYNGQDALRKLKKIDVDLLMLDVEMPKLNGLETLEIVKDKYPEIPVIMVSALDNRETVFRALELGAFDFIPKPSGSISLNIDSIKEELLRKLKAAADSNGRLKNRKHRKKSIQKSSDFPIVAVGSSSGGPRALNKLFADIGENSPAAFVIVQHMPAGFTETLAERLNNISGLKIKEAAEGDQLQPGHGLLAPGDYHLEIDEQGRVRLNQKERLHGVRPCVDYMMKSLADHFSGERLLGVILTGMGHDGAEGMSAIVNNGGYGIIESKETALVYGMPSAAAKADAYHEIKRIDEIGSRITEIVEG</sequence>
<feature type="active site" evidence="6 7">
    <location>
        <position position="279"/>
    </location>
</feature>
<dbReference type="Gene3D" id="3.40.50.2300">
    <property type="match status" value="1"/>
</dbReference>
<comment type="subcellular location">
    <subcellularLocation>
        <location evidence="6">Cytoplasm</location>
    </subcellularLocation>
</comment>
<dbReference type="EC" id="3.5.1.44" evidence="6"/>
<dbReference type="InterPro" id="IPR000673">
    <property type="entry name" value="Sig_transdc_resp-reg_Me-estase"/>
</dbReference>
<dbReference type="AlphaFoldDB" id="A0A4R6S015"/>
<keyword evidence="1 6" id="KW-0963">Cytoplasm</keyword>
<comment type="catalytic activity">
    <reaction evidence="5 6">
        <text>[protein]-L-glutamate 5-O-methyl ester + H2O = L-glutamyl-[protein] + methanol + H(+)</text>
        <dbReference type="Rhea" id="RHEA:23236"/>
        <dbReference type="Rhea" id="RHEA-COMP:10208"/>
        <dbReference type="Rhea" id="RHEA-COMP:10311"/>
        <dbReference type="ChEBI" id="CHEBI:15377"/>
        <dbReference type="ChEBI" id="CHEBI:15378"/>
        <dbReference type="ChEBI" id="CHEBI:17790"/>
        <dbReference type="ChEBI" id="CHEBI:29973"/>
        <dbReference type="ChEBI" id="CHEBI:82795"/>
        <dbReference type="EC" id="3.1.1.61"/>
    </reaction>
</comment>
<dbReference type="Gene3D" id="3.40.50.180">
    <property type="entry name" value="Methylesterase CheB, C-terminal domain"/>
    <property type="match status" value="1"/>
</dbReference>
<dbReference type="SUPFAM" id="SSF52172">
    <property type="entry name" value="CheY-like"/>
    <property type="match status" value="1"/>
</dbReference>
<organism evidence="11 12">
    <name type="scientific">Halanaerobium saccharolyticum</name>
    <dbReference type="NCBI Taxonomy" id="43595"/>
    <lineage>
        <taxon>Bacteria</taxon>
        <taxon>Bacillati</taxon>
        <taxon>Bacillota</taxon>
        <taxon>Clostridia</taxon>
        <taxon>Halanaerobiales</taxon>
        <taxon>Halanaerobiaceae</taxon>
        <taxon>Halanaerobium</taxon>
    </lineage>
</organism>
<dbReference type="SMART" id="SM00448">
    <property type="entry name" value="REC"/>
    <property type="match status" value="1"/>
</dbReference>
<evidence type="ECO:0000313" key="11">
    <source>
        <dbReference type="EMBL" id="TDP92770.1"/>
    </source>
</evidence>
<proteinExistence type="inferred from homology"/>
<dbReference type="InterPro" id="IPR035909">
    <property type="entry name" value="CheB_C"/>
</dbReference>
<protein>
    <recommendedName>
        <fullName evidence="6">Protein-glutamate methylesterase/protein-glutamine glutaminase</fullName>
        <ecNumber evidence="6">3.1.1.61</ecNumber>
        <ecNumber evidence="6">3.5.1.44</ecNumber>
    </recommendedName>
</protein>
<comment type="caution">
    <text evidence="11">The sequence shown here is derived from an EMBL/GenBank/DDBJ whole genome shotgun (WGS) entry which is preliminary data.</text>
</comment>
<dbReference type="GO" id="GO:0050568">
    <property type="term" value="F:protein-glutamine glutaminase activity"/>
    <property type="evidence" value="ECO:0007669"/>
    <property type="project" value="UniProtKB-UniRule"/>
</dbReference>
<dbReference type="InterPro" id="IPR001789">
    <property type="entry name" value="Sig_transdc_resp-reg_receiver"/>
</dbReference>
<evidence type="ECO:0000256" key="3">
    <source>
        <dbReference type="ARBA" id="ARBA00022801"/>
    </source>
</evidence>
<comment type="domain">
    <text evidence="6">Contains a C-terminal catalytic domain, and an N-terminal region which modulates catalytic activity.</text>
</comment>
<feature type="domain" description="Response regulatory" evidence="9">
    <location>
        <begin position="3"/>
        <end position="119"/>
    </location>
</feature>
<evidence type="ECO:0000256" key="1">
    <source>
        <dbReference type="ARBA" id="ARBA00022490"/>
    </source>
</evidence>
<dbReference type="PANTHER" id="PTHR42872:SF6">
    <property type="entry name" value="PROTEIN-GLUTAMATE METHYLESTERASE_PROTEIN-GLUTAMINE GLUTAMINASE"/>
    <property type="match status" value="1"/>
</dbReference>
<evidence type="ECO:0000256" key="7">
    <source>
        <dbReference type="PROSITE-ProRule" id="PRU00050"/>
    </source>
</evidence>
<dbReference type="EC" id="3.1.1.61" evidence="6"/>
<dbReference type="SUPFAM" id="SSF52738">
    <property type="entry name" value="Methylesterase CheB, C-terminal domain"/>
    <property type="match status" value="1"/>
</dbReference>
<keyword evidence="6 8" id="KW-0597">Phosphoprotein</keyword>
<feature type="active site" evidence="6 7">
    <location>
        <position position="185"/>
    </location>
</feature>
<evidence type="ECO:0000259" key="10">
    <source>
        <dbReference type="PROSITE" id="PS50122"/>
    </source>
</evidence>
<dbReference type="Pfam" id="PF01339">
    <property type="entry name" value="CheB_methylest"/>
    <property type="match status" value="1"/>
</dbReference>
<accession>A0A4R6S015</accession>
<dbReference type="Proteomes" id="UP000295176">
    <property type="component" value="Unassembled WGS sequence"/>
</dbReference>
<keyword evidence="3 6" id="KW-0378">Hydrolase</keyword>
<dbReference type="GO" id="GO:0000156">
    <property type="term" value="F:phosphorelay response regulator activity"/>
    <property type="evidence" value="ECO:0007669"/>
    <property type="project" value="InterPro"/>
</dbReference>
<dbReference type="InterPro" id="IPR011006">
    <property type="entry name" value="CheY-like_superfamily"/>
</dbReference>
<name>A0A4R6S015_9FIRM</name>
<feature type="active site" evidence="6 7">
    <location>
        <position position="158"/>
    </location>
</feature>
<dbReference type="PROSITE" id="PS50110">
    <property type="entry name" value="RESPONSE_REGULATORY"/>
    <property type="match status" value="1"/>
</dbReference>
<dbReference type="CDD" id="cd16432">
    <property type="entry name" value="CheB_Rec"/>
    <property type="match status" value="1"/>
</dbReference>
<comment type="similarity">
    <text evidence="6">Belongs to the CheB family.</text>
</comment>
<dbReference type="PIRSF" id="PIRSF000876">
    <property type="entry name" value="RR_chemtxs_CheB"/>
    <property type="match status" value="1"/>
</dbReference>
<feature type="domain" description="CheB-type methylesterase" evidence="10">
    <location>
        <begin position="146"/>
        <end position="336"/>
    </location>
</feature>
<dbReference type="PANTHER" id="PTHR42872">
    <property type="entry name" value="PROTEIN-GLUTAMATE METHYLESTERASE/PROTEIN-GLUTAMINE GLUTAMINASE"/>
    <property type="match status" value="1"/>
</dbReference>
<dbReference type="GO" id="GO:0005737">
    <property type="term" value="C:cytoplasm"/>
    <property type="evidence" value="ECO:0007669"/>
    <property type="project" value="UniProtKB-SubCell"/>
</dbReference>
<evidence type="ECO:0000259" key="9">
    <source>
        <dbReference type="PROSITE" id="PS50110"/>
    </source>
</evidence>
<comment type="PTM">
    <text evidence="6">Phosphorylated by CheA. Phosphorylation of the N-terminal regulatory domain activates the methylesterase activity.</text>
</comment>
<keyword evidence="2 6" id="KW-0145">Chemotaxis</keyword>
<evidence type="ECO:0000256" key="8">
    <source>
        <dbReference type="PROSITE-ProRule" id="PRU00169"/>
    </source>
</evidence>
<dbReference type="GO" id="GO:0006935">
    <property type="term" value="P:chemotaxis"/>
    <property type="evidence" value="ECO:0007669"/>
    <property type="project" value="UniProtKB-UniRule"/>
</dbReference>
<dbReference type="EMBL" id="SNXX01000014">
    <property type="protein sequence ID" value="TDP92770.1"/>
    <property type="molecule type" value="Genomic_DNA"/>
</dbReference>
<comment type="catalytic activity">
    <reaction evidence="6">
        <text>L-glutaminyl-[protein] + H2O = L-glutamyl-[protein] + NH4(+)</text>
        <dbReference type="Rhea" id="RHEA:16441"/>
        <dbReference type="Rhea" id="RHEA-COMP:10207"/>
        <dbReference type="Rhea" id="RHEA-COMP:10208"/>
        <dbReference type="ChEBI" id="CHEBI:15377"/>
        <dbReference type="ChEBI" id="CHEBI:28938"/>
        <dbReference type="ChEBI" id="CHEBI:29973"/>
        <dbReference type="ChEBI" id="CHEBI:30011"/>
        <dbReference type="EC" id="3.5.1.44"/>
    </reaction>
</comment>
<feature type="modified residue" description="4-aspartylphosphate" evidence="6 8">
    <location>
        <position position="54"/>
    </location>
</feature>
<dbReference type="CDD" id="cd17541">
    <property type="entry name" value="REC_CheB-like"/>
    <property type="match status" value="1"/>
</dbReference>
<evidence type="ECO:0000256" key="5">
    <source>
        <dbReference type="ARBA" id="ARBA00048267"/>
    </source>
</evidence>
<comment type="function">
    <text evidence="6">Involved in chemotaxis. Part of a chemotaxis signal transduction system that modulates chemotaxis in response to various stimuli. Catalyzes the demethylation of specific methylglutamate residues introduced into the chemoreceptors (methyl-accepting chemotaxis proteins or MCP) by CheR. Also mediates the irreversible deamidation of specific glutamine residues to glutamic acid.</text>
</comment>
<evidence type="ECO:0000256" key="2">
    <source>
        <dbReference type="ARBA" id="ARBA00022500"/>
    </source>
</evidence>
<evidence type="ECO:0000256" key="4">
    <source>
        <dbReference type="ARBA" id="ARBA00024867"/>
    </source>
</evidence>
<evidence type="ECO:0000256" key="6">
    <source>
        <dbReference type="HAMAP-Rule" id="MF_00099"/>
    </source>
</evidence>
<dbReference type="PROSITE" id="PS50122">
    <property type="entry name" value="CHEB"/>
    <property type="match status" value="1"/>
</dbReference>
<dbReference type="NCBIfam" id="NF001965">
    <property type="entry name" value="PRK00742.1"/>
    <property type="match status" value="1"/>
</dbReference>
<dbReference type="RefSeq" id="WP_133530561.1">
    <property type="nucleotide sequence ID" value="NZ_SNXX01000014.1"/>
</dbReference>
<dbReference type="GO" id="GO:0008984">
    <property type="term" value="F:protein-glutamate methylesterase activity"/>
    <property type="evidence" value="ECO:0007669"/>
    <property type="project" value="UniProtKB-UniRule"/>
</dbReference>
<dbReference type="Pfam" id="PF00072">
    <property type="entry name" value="Response_reg"/>
    <property type="match status" value="1"/>
</dbReference>
<reference evidence="11 12" key="1">
    <citation type="submission" date="2019-03" db="EMBL/GenBank/DDBJ databases">
        <title>Subsurface microbial communities from deep shales in Ohio and West Virginia, USA.</title>
        <authorList>
            <person name="Wrighton K."/>
        </authorList>
    </citation>
    <scope>NUCLEOTIDE SEQUENCE [LARGE SCALE GENOMIC DNA]</scope>
    <source>
        <strain evidence="11 12">MSL 7</strain>
    </source>
</reference>
<dbReference type="HAMAP" id="MF_00099">
    <property type="entry name" value="CheB_chemtxs"/>
    <property type="match status" value="1"/>
</dbReference>
<evidence type="ECO:0000313" key="12">
    <source>
        <dbReference type="Proteomes" id="UP000295176"/>
    </source>
</evidence>
<gene>
    <name evidence="6" type="primary">cheB</name>
    <name evidence="11" type="ORF">C7957_11444</name>
</gene>